<proteinExistence type="predicted"/>
<dbReference type="InterPro" id="IPR025714">
    <property type="entry name" value="Methyltranfer_dom"/>
</dbReference>
<dbReference type="EMBL" id="VSSB01000001">
    <property type="protein sequence ID" value="TYL53444.1"/>
    <property type="molecule type" value="Genomic_DNA"/>
</dbReference>
<reference evidence="3 4" key="1">
    <citation type="submission" date="2019-08" db="EMBL/GenBank/DDBJ databases">
        <authorList>
            <person name="Hu J."/>
        </authorList>
    </citation>
    <scope>NUCLEOTIDE SEQUENCE [LARGE SCALE GENOMIC DNA]</scope>
    <source>
        <strain evidence="3 4">NEAU-184</strain>
    </source>
</reference>
<dbReference type="GO" id="GO:0032259">
    <property type="term" value="P:methylation"/>
    <property type="evidence" value="ECO:0007669"/>
    <property type="project" value="UniProtKB-KW"/>
</dbReference>
<evidence type="ECO:0000313" key="3">
    <source>
        <dbReference type="EMBL" id="TYL53444.1"/>
    </source>
</evidence>
<dbReference type="InterPro" id="IPR048711">
    <property type="entry name" value="WHD_Rv2258c"/>
</dbReference>
<accession>A0A5S4V310</accession>
<dbReference type="GO" id="GO:0008168">
    <property type="term" value="F:methyltransferase activity"/>
    <property type="evidence" value="ECO:0007669"/>
    <property type="project" value="UniProtKB-KW"/>
</dbReference>
<evidence type="ECO:0000313" key="4">
    <source>
        <dbReference type="Proteomes" id="UP000325243"/>
    </source>
</evidence>
<keyword evidence="3" id="KW-0808">Transferase</keyword>
<comment type="caution">
    <text evidence="3">The sequence shown here is derived from an EMBL/GenBank/DDBJ whole genome shotgun (WGS) entry which is preliminary data.</text>
</comment>
<dbReference type="InterPro" id="IPR029063">
    <property type="entry name" value="SAM-dependent_MTases_sf"/>
</dbReference>
<feature type="domain" description="Methyltransferase" evidence="1">
    <location>
        <begin position="190"/>
        <end position="297"/>
    </location>
</feature>
<dbReference type="CDD" id="cd02440">
    <property type="entry name" value="AdoMet_MTases"/>
    <property type="match status" value="1"/>
</dbReference>
<name>A0A5S4V310_9MICO</name>
<dbReference type="RefSeq" id="WP_148732913.1">
    <property type="nucleotide sequence ID" value="NZ_VSSB01000001.1"/>
</dbReference>
<dbReference type="Gene3D" id="3.40.50.150">
    <property type="entry name" value="Vaccinia Virus protein VP39"/>
    <property type="match status" value="1"/>
</dbReference>
<dbReference type="SUPFAM" id="SSF53335">
    <property type="entry name" value="S-adenosyl-L-methionine-dependent methyltransferases"/>
    <property type="match status" value="1"/>
</dbReference>
<sequence length="373" mass="39717">MTDSATAPEAAPDGATAATQAFADRVFGSVLGAIELLSIHLGDRLGWYRALDESGPLSSAELAQRTGTVERYAREWLEQQAVNGILTVDESDAAAPASERRFALPAAHAVVLADAASLDYMAPVARMITAAAMRAASLVEAYRGGGGVSWEQFGDDARESQADVNRPWFERRLGDAVASVTELDAVLSRPGARIADVGCGHGWSTLALARAYPSARVVGIDVDEPSIVAARENAEAAGLADRVEFRLAGGEELAEPGAFDAAFVFEALHDMPRPVEVLDAMRRAVRDDGAVVIMDEAVAPGFAPDGDEVERLMYGYSILICLPDSLATPGSVGTGTVMRQATLERYATEAGFSRIEELPIEDFAMFRFTRLVH</sequence>
<evidence type="ECO:0000259" key="1">
    <source>
        <dbReference type="Pfam" id="PF13847"/>
    </source>
</evidence>
<dbReference type="Pfam" id="PF13847">
    <property type="entry name" value="Methyltransf_31"/>
    <property type="match status" value="1"/>
</dbReference>
<dbReference type="PANTHER" id="PTHR45128:SF2">
    <property type="entry name" value="METHYLTRANSFERASE DOMAIN-CONTAINING PROTEIN"/>
    <property type="match status" value="1"/>
</dbReference>
<gene>
    <name evidence="3" type="ORF">FYC51_07135</name>
</gene>
<keyword evidence="3" id="KW-0489">Methyltransferase</keyword>
<evidence type="ECO:0000259" key="2">
    <source>
        <dbReference type="Pfam" id="PF21320"/>
    </source>
</evidence>
<keyword evidence="4" id="KW-1185">Reference proteome</keyword>
<dbReference type="AlphaFoldDB" id="A0A5S4V310"/>
<dbReference type="Pfam" id="PF21320">
    <property type="entry name" value="WHD_Rv2258c"/>
    <property type="match status" value="1"/>
</dbReference>
<protein>
    <submittedName>
        <fullName evidence="3">Class I SAM-dependent methyltransferase</fullName>
    </submittedName>
</protein>
<dbReference type="PANTHER" id="PTHR45128">
    <property type="entry name" value="METHYLTRANSFERASE TYPE 11"/>
    <property type="match status" value="1"/>
</dbReference>
<organism evidence="3 4">
    <name type="scientific">Agromyces mariniharenae</name>
    <dbReference type="NCBI Taxonomy" id="2604423"/>
    <lineage>
        <taxon>Bacteria</taxon>
        <taxon>Bacillati</taxon>
        <taxon>Actinomycetota</taxon>
        <taxon>Actinomycetes</taxon>
        <taxon>Micrococcales</taxon>
        <taxon>Microbacteriaceae</taxon>
        <taxon>Agromyces</taxon>
    </lineage>
</organism>
<dbReference type="Proteomes" id="UP000325243">
    <property type="component" value="Unassembled WGS sequence"/>
</dbReference>
<dbReference type="InterPro" id="IPR053173">
    <property type="entry name" value="SAM-binding_MTase"/>
</dbReference>
<feature type="domain" description="S-adenosylmethionine-dependent methyltransferase Rv2258c-like winged HTH" evidence="2">
    <location>
        <begin position="37"/>
        <end position="112"/>
    </location>
</feature>